<organism evidence="12 13">
    <name type="scientific">Sinosporangium album</name>
    <dbReference type="NCBI Taxonomy" id="504805"/>
    <lineage>
        <taxon>Bacteria</taxon>
        <taxon>Bacillati</taxon>
        <taxon>Actinomycetota</taxon>
        <taxon>Actinomycetes</taxon>
        <taxon>Streptosporangiales</taxon>
        <taxon>Streptosporangiaceae</taxon>
        <taxon>Sinosporangium</taxon>
    </lineage>
</organism>
<dbReference type="Pfam" id="PF00924">
    <property type="entry name" value="MS_channel_2nd"/>
    <property type="match status" value="1"/>
</dbReference>
<dbReference type="Gene3D" id="3.30.70.100">
    <property type="match status" value="1"/>
</dbReference>
<dbReference type="STRING" id="504805.SAMN05421505_103131"/>
<evidence type="ECO:0000259" key="9">
    <source>
        <dbReference type="Pfam" id="PF00924"/>
    </source>
</evidence>
<dbReference type="PANTHER" id="PTHR30460">
    <property type="entry name" value="MODERATE CONDUCTANCE MECHANOSENSITIVE CHANNEL YBIO"/>
    <property type="match status" value="1"/>
</dbReference>
<dbReference type="GO" id="GO:0005886">
    <property type="term" value="C:plasma membrane"/>
    <property type="evidence" value="ECO:0007669"/>
    <property type="project" value="UniProtKB-SubCell"/>
</dbReference>
<dbReference type="InterPro" id="IPR023408">
    <property type="entry name" value="MscS_beta-dom_sf"/>
</dbReference>
<dbReference type="Pfam" id="PF21082">
    <property type="entry name" value="MS_channel_3rd"/>
    <property type="match status" value="1"/>
</dbReference>
<dbReference type="InterPro" id="IPR010920">
    <property type="entry name" value="LSM_dom_sf"/>
</dbReference>
<dbReference type="SUPFAM" id="SSF50182">
    <property type="entry name" value="Sm-like ribonucleoproteins"/>
    <property type="match status" value="1"/>
</dbReference>
<evidence type="ECO:0000259" key="10">
    <source>
        <dbReference type="Pfam" id="PF21082"/>
    </source>
</evidence>
<evidence type="ECO:0000256" key="2">
    <source>
        <dbReference type="ARBA" id="ARBA00008017"/>
    </source>
</evidence>
<feature type="transmembrane region" description="Helical" evidence="8">
    <location>
        <begin position="138"/>
        <end position="157"/>
    </location>
</feature>
<evidence type="ECO:0000313" key="13">
    <source>
        <dbReference type="Proteomes" id="UP000198923"/>
    </source>
</evidence>
<proteinExistence type="inferred from homology"/>
<dbReference type="Proteomes" id="UP000198923">
    <property type="component" value="Unassembled WGS sequence"/>
</dbReference>
<comment type="subcellular location">
    <subcellularLocation>
        <location evidence="1">Cell membrane</location>
        <topology evidence="1">Multi-pass membrane protein</topology>
    </subcellularLocation>
</comment>
<feature type="domain" description="Mechanosensitive ion channel transmembrane helices 2/3" evidence="11">
    <location>
        <begin position="143"/>
        <end position="183"/>
    </location>
</feature>
<evidence type="ECO:0000256" key="4">
    <source>
        <dbReference type="ARBA" id="ARBA00022692"/>
    </source>
</evidence>
<dbReference type="Pfam" id="PF21088">
    <property type="entry name" value="MS_channel_1st"/>
    <property type="match status" value="1"/>
</dbReference>
<keyword evidence="4 8" id="KW-0812">Transmembrane</keyword>
<evidence type="ECO:0000256" key="7">
    <source>
        <dbReference type="SAM" id="MobiDB-lite"/>
    </source>
</evidence>
<protein>
    <submittedName>
        <fullName evidence="12">Small conductance mechanosensitive channel</fullName>
    </submittedName>
</protein>
<dbReference type="InterPro" id="IPR006685">
    <property type="entry name" value="MscS_channel_2nd"/>
</dbReference>
<dbReference type="InterPro" id="IPR011066">
    <property type="entry name" value="MscS_channel_C_sf"/>
</dbReference>
<reference evidence="12 13" key="1">
    <citation type="submission" date="2016-10" db="EMBL/GenBank/DDBJ databases">
        <authorList>
            <person name="de Groot N.N."/>
        </authorList>
    </citation>
    <scope>NUCLEOTIDE SEQUENCE [LARGE SCALE GENOMIC DNA]</scope>
    <source>
        <strain evidence="12 13">CPCC 201354</strain>
    </source>
</reference>
<keyword evidence="6 8" id="KW-0472">Membrane</keyword>
<dbReference type="SUPFAM" id="SSF82689">
    <property type="entry name" value="Mechanosensitive channel protein MscS (YggB), C-terminal domain"/>
    <property type="match status" value="1"/>
</dbReference>
<feature type="region of interest" description="Disordered" evidence="7">
    <location>
        <begin position="1"/>
        <end position="46"/>
    </location>
</feature>
<feature type="domain" description="Mechanosensitive ion channel MscS C-terminal" evidence="10">
    <location>
        <begin position="255"/>
        <end position="343"/>
    </location>
</feature>
<name>A0A1G7T6Q0_9ACTN</name>
<dbReference type="PANTHER" id="PTHR30460:SF0">
    <property type="entry name" value="MODERATE CONDUCTANCE MECHANOSENSITIVE CHANNEL YBIO"/>
    <property type="match status" value="1"/>
</dbReference>
<keyword evidence="13" id="KW-1185">Reference proteome</keyword>
<dbReference type="InterPro" id="IPR049142">
    <property type="entry name" value="MS_channel_1st"/>
</dbReference>
<evidence type="ECO:0000313" key="12">
    <source>
        <dbReference type="EMBL" id="SDG30955.1"/>
    </source>
</evidence>
<feature type="compositionally biased region" description="Low complexity" evidence="7">
    <location>
        <begin position="1"/>
        <end position="29"/>
    </location>
</feature>
<evidence type="ECO:0000256" key="8">
    <source>
        <dbReference type="SAM" id="Phobius"/>
    </source>
</evidence>
<accession>A0A1G7T6Q0</accession>
<evidence type="ECO:0000256" key="5">
    <source>
        <dbReference type="ARBA" id="ARBA00022989"/>
    </source>
</evidence>
<feature type="transmembrane region" description="Helical" evidence="8">
    <location>
        <begin position="66"/>
        <end position="86"/>
    </location>
</feature>
<keyword evidence="3" id="KW-1003">Cell membrane</keyword>
<dbReference type="EMBL" id="FNCN01000003">
    <property type="protein sequence ID" value="SDG30955.1"/>
    <property type="molecule type" value="Genomic_DNA"/>
</dbReference>
<dbReference type="InterPro" id="IPR045276">
    <property type="entry name" value="YbiO_bact"/>
</dbReference>
<dbReference type="Gene3D" id="1.10.287.1260">
    <property type="match status" value="1"/>
</dbReference>
<dbReference type="GO" id="GO:0008381">
    <property type="term" value="F:mechanosensitive monoatomic ion channel activity"/>
    <property type="evidence" value="ECO:0007669"/>
    <property type="project" value="InterPro"/>
</dbReference>
<evidence type="ECO:0000259" key="11">
    <source>
        <dbReference type="Pfam" id="PF21088"/>
    </source>
</evidence>
<dbReference type="FunFam" id="2.30.30.60:FF:000001">
    <property type="entry name" value="MscS Mechanosensitive ion channel"/>
    <property type="match status" value="1"/>
</dbReference>
<evidence type="ECO:0000256" key="3">
    <source>
        <dbReference type="ARBA" id="ARBA00022475"/>
    </source>
</evidence>
<dbReference type="Gene3D" id="2.30.30.60">
    <property type="match status" value="1"/>
</dbReference>
<dbReference type="AlphaFoldDB" id="A0A1G7T6Q0"/>
<evidence type="ECO:0000256" key="6">
    <source>
        <dbReference type="ARBA" id="ARBA00023136"/>
    </source>
</evidence>
<gene>
    <name evidence="12" type="ORF">SAMN05421505_103131</name>
</gene>
<dbReference type="InterPro" id="IPR011014">
    <property type="entry name" value="MscS_channel_TM-2"/>
</dbReference>
<dbReference type="InterPro" id="IPR049278">
    <property type="entry name" value="MS_channel_C"/>
</dbReference>
<sequence>MPFLASPSPVSTPTPVITPEVTPTVTVTPTPTPTSSPSPSSLINNLPDLNDIPDPGSLVTFVQESWVPALGTLLAIVLIVAAALALRKLTHRLITRVTGRMAEGVMPDRLRNKSPTVTESSPALLSERRRQRAETMGSVLRSLTSIVIIGTAALMVIDRLGMNLAPLLTSVSILGVALGFGAQELIKDFFAGMFMLLEDQYGVGDVIDLGSATGTVEAVTLRVTRLRDPDGRVWYVRNGTVTRVGNESQGWARAVMDVPVDNHADAAKVKQVLMQAAKELWEDPAYHQTVIFEEPQVWGFEGLSETAIVFRITVKTDPLQRAALTRKLRRRVKAALDSADIAIVAESSAP</sequence>
<dbReference type="SUPFAM" id="SSF82861">
    <property type="entry name" value="Mechanosensitive channel protein MscS (YggB), transmembrane region"/>
    <property type="match status" value="1"/>
</dbReference>
<keyword evidence="5 8" id="KW-1133">Transmembrane helix</keyword>
<evidence type="ECO:0000256" key="1">
    <source>
        <dbReference type="ARBA" id="ARBA00004651"/>
    </source>
</evidence>
<comment type="similarity">
    <text evidence="2">Belongs to the MscS (TC 1.A.23) family.</text>
</comment>
<feature type="domain" description="Mechanosensitive ion channel MscS" evidence="9">
    <location>
        <begin position="185"/>
        <end position="243"/>
    </location>
</feature>